<dbReference type="Pfam" id="PF01022">
    <property type="entry name" value="HTH_5"/>
    <property type="match status" value="1"/>
</dbReference>
<dbReference type="InterPro" id="IPR036388">
    <property type="entry name" value="WH-like_DNA-bd_sf"/>
</dbReference>
<accession>A0A511MZH4</accession>
<dbReference type="InterPro" id="IPR011991">
    <property type="entry name" value="ArsR-like_HTH"/>
</dbReference>
<organism evidence="5 6">
    <name type="scientific">Deinococcus cellulosilyticus (strain DSM 18568 / NBRC 106333 / KACC 11606 / 5516J-15)</name>
    <dbReference type="NCBI Taxonomy" id="1223518"/>
    <lineage>
        <taxon>Bacteria</taxon>
        <taxon>Thermotogati</taxon>
        <taxon>Deinococcota</taxon>
        <taxon>Deinococci</taxon>
        <taxon>Deinococcales</taxon>
        <taxon>Deinococcaceae</taxon>
        <taxon>Deinococcus</taxon>
    </lineage>
</organism>
<dbReference type="Proteomes" id="UP000321306">
    <property type="component" value="Unassembled WGS sequence"/>
</dbReference>
<evidence type="ECO:0000256" key="2">
    <source>
        <dbReference type="ARBA" id="ARBA00023125"/>
    </source>
</evidence>
<gene>
    <name evidence="5" type="ORF">DC3_12120</name>
</gene>
<sequence length="99" mass="11231">MMSWNTLSDLLKALSGETRQKILLELFRDGKERTVNQVAEEMGLGQSTASEHLTQMKRAGILASRRMGKEVLYRPDREMLLSQLQGLIQLVEECCPPEP</sequence>
<dbReference type="InterPro" id="IPR051011">
    <property type="entry name" value="Metal_resp_trans_reg"/>
</dbReference>
<dbReference type="GO" id="GO:0003677">
    <property type="term" value="F:DNA binding"/>
    <property type="evidence" value="ECO:0007669"/>
    <property type="project" value="UniProtKB-KW"/>
</dbReference>
<evidence type="ECO:0000259" key="4">
    <source>
        <dbReference type="PROSITE" id="PS50987"/>
    </source>
</evidence>
<dbReference type="EMBL" id="BJXB01000004">
    <property type="protein sequence ID" value="GEM45577.1"/>
    <property type="molecule type" value="Genomic_DNA"/>
</dbReference>
<dbReference type="RefSeq" id="WP_146883030.1">
    <property type="nucleotide sequence ID" value="NZ_BJXB01000004.1"/>
</dbReference>
<dbReference type="InterPro" id="IPR036390">
    <property type="entry name" value="WH_DNA-bd_sf"/>
</dbReference>
<keyword evidence="1" id="KW-0805">Transcription regulation</keyword>
<keyword evidence="6" id="KW-1185">Reference proteome</keyword>
<keyword evidence="2" id="KW-0238">DNA-binding</keyword>
<evidence type="ECO:0000256" key="1">
    <source>
        <dbReference type="ARBA" id="ARBA00023015"/>
    </source>
</evidence>
<dbReference type="PRINTS" id="PR00778">
    <property type="entry name" value="HTHARSR"/>
</dbReference>
<comment type="caution">
    <text evidence="5">The sequence shown here is derived from an EMBL/GenBank/DDBJ whole genome shotgun (WGS) entry which is preliminary data.</text>
</comment>
<dbReference type="SUPFAM" id="SSF46785">
    <property type="entry name" value="Winged helix' DNA-binding domain"/>
    <property type="match status" value="1"/>
</dbReference>
<dbReference type="SMART" id="SM00418">
    <property type="entry name" value="HTH_ARSR"/>
    <property type="match status" value="1"/>
</dbReference>
<keyword evidence="3" id="KW-0804">Transcription</keyword>
<dbReference type="Gene3D" id="1.10.10.10">
    <property type="entry name" value="Winged helix-like DNA-binding domain superfamily/Winged helix DNA-binding domain"/>
    <property type="match status" value="1"/>
</dbReference>
<evidence type="ECO:0000313" key="5">
    <source>
        <dbReference type="EMBL" id="GEM45577.1"/>
    </source>
</evidence>
<dbReference type="InterPro" id="IPR001845">
    <property type="entry name" value="HTH_ArsR_DNA-bd_dom"/>
</dbReference>
<evidence type="ECO:0000313" key="6">
    <source>
        <dbReference type="Proteomes" id="UP000321306"/>
    </source>
</evidence>
<dbReference type="CDD" id="cd00090">
    <property type="entry name" value="HTH_ARSR"/>
    <property type="match status" value="1"/>
</dbReference>
<dbReference type="AlphaFoldDB" id="A0A511MZH4"/>
<feature type="domain" description="HTH arsR-type" evidence="4">
    <location>
        <begin position="1"/>
        <end position="95"/>
    </location>
</feature>
<proteinExistence type="predicted"/>
<dbReference type="PANTHER" id="PTHR43132">
    <property type="entry name" value="ARSENICAL RESISTANCE OPERON REPRESSOR ARSR-RELATED"/>
    <property type="match status" value="1"/>
</dbReference>
<protein>
    <submittedName>
        <fullName evidence="5">Transcriptional regulator</fullName>
    </submittedName>
</protein>
<reference evidence="5 6" key="1">
    <citation type="submission" date="2019-07" db="EMBL/GenBank/DDBJ databases">
        <title>Whole genome shotgun sequence of Deinococcus cellulosilyticus NBRC 106333.</title>
        <authorList>
            <person name="Hosoyama A."/>
            <person name="Uohara A."/>
            <person name="Ohji S."/>
            <person name="Ichikawa N."/>
        </authorList>
    </citation>
    <scope>NUCLEOTIDE SEQUENCE [LARGE SCALE GENOMIC DNA]</scope>
    <source>
        <strain evidence="5 6">NBRC 106333</strain>
    </source>
</reference>
<dbReference type="GO" id="GO:0003700">
    <property type="term" value="F:DNA-binding transcription factor activity"/>
    <property type="evidence" value="ECO:0007669"/>
    <property type="project" value="InterPro"/>
</dbReference>
<dbReference type="NCBIfam" id="NF033788">
    <property type="entry name" value="HTH_metalloreg"/>
    <property type="match status" value="1"/>
</dbReference>
<dbReference type="OrthoDB" id="9794330at2"/>
<dbReference type="PROSITE" id="PS50987">
    <property type="entry name" value="HTH_ARSR_2"/>
    <property type="match status" value="1"/>
</dbReference>
<dbReference type="PANTHER" id="PTHR43132:SF2">
    <property type="entry name" value="ARSENICAL RESISTANCE OPERON REPRESSOR ARSR-RELATED"/>
    <property type="match status" value="1"/>
</dbReference>
<name>A0A511MZH4_DEIC1</name>
<evidence type="ECO:0000256" key="3">
    <source>
        <dbReference type="ARBA" id="ARBA00023163"/>
    </source>
</evidence>